<dbReference type="EMBL" id="CP136892">
    <property type="protein sequence ID" value="WOL00682.1"/>
    <property type="molecule type" value="Genomic_DNA"/>
</dbReference>
<organism evidence="2 3">
    <name type="scientific">Canna indica</name>
    <name type="common">Indian-shot</name>
    <dbReference type="NCBI Taxonomy" id="4628"/>
    <lineage>
        <taxon>Eukaryota</taxon>
        <taxon>Viridiplantae</taxon>
        <taxon>Streptophyta</taxon>
        <taxon>Embryophyta</taxon>
        <taxon>Tracheophyta</taxon>
        <taxon>Spermatophyta</taxon>
        <taxon>Magnoliopsida</taxon>
        <taxon>Liliopsida</taxon>
        <taxon>Zingiberales</taxon>
        <taxon>Cannaceae</taxon>
        <taxon>Canna</taxon>
    </lineage>
</organism>
<name>A0AAQ3K2F0_9LILI</name>
<feature type="compositionally biased region" description="Basic and acidic residues" evidence="1">
    <location>
        <begin position="8"/>
        <end position="25"/>
    </location>
</feature>
<proteinExistence type="predicted"/>
<sequence>MGVRAALKKNDGNRATMKKNDDSRAALKKNGGNQAALKKNGDSRATQRNNGGSRGRADKRSKRGKGVIVVAALTAAPSSDTCPCDPDYSEVVAALKNIYKLGPTDDGEAKGCKSAVKDGKVGVSNVVRDKKKRVKRLGLDERVTLRQRLEEEPSTKARRGEKREHDEDVQKLVREYFASTDLNNFDRKRMKMPPVLSSIEHTWLFKLMQPMKGILKVNEGLSKDFNREPTDAELANAVKMSVPP</sequence>
<gene>
    <name evidence="2" type="ORF">Cni_G09395</name>
</gene>
<evidence type="ECO:0000313" key="2">
    <source>
        <dbReference type="EMBL" id="WOL00682.1"/>
    </source>
</evidence>
<evidence type="ECO:0000313" key="3">
    <source>
        <dbReference type="Proteomes" id="UP001327560"/>
    </source>
</evidence>
<feature type="region of interest" description="Disordered" evidence="1">
    <location>
        <begin position="1"/>
        <end position="65"/>
    </location>
</feature>
<dbReference type="Proteomes" id="UP001327560">
    <property type="component" value="Chromosome 3"/>
</dbReference>
<reference evidence="2 3" key="1">
    <citation type="submission" date="2023-10" db="EMBL/GenBank/DDBJ databases">
        <title>Chromosome-scale genome assembly provides insights into flower coloration mechanisms of Canna indica.</title>
        <authorList>
            <person name="Li C."/>
        </authorList>
    </citation>
    <scope>NUCLEOTIDE SEQUENCE [LARGE SCALE GENOMIC DNA]</scope>
    <source>
        <tissue evidence="2">Flower</tissue>
    </source>
</reference>
<keyword evidence="3" id="KW-1185">Reference proteome</keyword>
<dbReference type="AlphaFoldDB" id="A0AAQ3K2F0"/>
<evidence type="ECO:0000256" key="1">
    <source>
        <dbReference type="SAM" id="MobiDB-lite"/>
    </source>
</evidence>
<accession>A0AAQ3K2F0</accession>
<protein>
    <submittedName>
        <fullName evidence="2">Uncharacterized protein</fullName>
    </submittedName>
</protein>